<accession>A0A3L7AKN3</accession>
<gene>
    <name evidence="1" type="ORF">D9R14_05925</name>
</gene>
<dbReference type="OrthoDB" id="9767864at2"/>
<dbReference type="EMBL" id="RCTF01000003">
    <property type="protein sequence ID" value="RLP80584.1"/>
    <property type="molecule type" value="Genomic_DNA"/>
</dbReference>
<name>A0A3L7AKN3_9HYPH</name>
<dbReference type="Proteomes" id="UP000269692">
    <property type="component" value="Unassembled WGS sequence"/>
</dbReference>
<dbReference type="AlphaFoldDB" id="A0A3L7AKN3"/>
<protein>
    <submittedName>
        <fullName evidence="1">Phage tail protein</fullName>
    </submittedName>
</protein>
<sequence>MTEPTFGVTFEQRNDEYRSVAGGDFSTIALVGPAPSADPAVFPLNEPVPVYSNDATKLAKLGTERWLRDAVEGINDQLGEFQRAAKVCIVRTPHSTEEDAQERLEAELLAIAGDSTAMTGLHALKGAASHIGYTPRMVCVPGYTHQLLGEDEANVVVAELPSVLDHLFAVSVVEGPKGSVEDAIAWRETFSSKRLVPVVGGVKVRGGAGVTLERPLAPRVLGLGVRVDHEHDGMPFHSFANRPLSGIVAPGWDHSFSLVDGANEGQDLLAAGIGIVERGEMGVDDAIADAGFVFIGTDHADTTLTWPFYHQSRGNDWIWLSELKTIRNYLGRSNVTLQAVQACVNQLNKRLRMLEADSHLYKGSRIRFDPDQNGVDEIREGRITLDPVYEIPSVWRRAHLRTTPNRAAVEVFVKDLAEALTRLGV</sequence>
<comment type="caution">
    <text evidence="1">The sequence shown here is derived from an EMBL/GenBank/DDBJ whole genome shotgun (WGS) entry which is preliminary data.</text>
</comment>
<organism evidence="1 2">
    <name type="scientific">Xanthobacter tagetidis</name>
    <dbReference type="NCBI Taxonomy" id="60216"/>
    <lineage>
        <taxon>Bacteria</taxon>
        <taxon>Pseudomonadati</taxon>
        <taxon>Pseudomonadota</taxon>
        <taxon>Alphaproteobacteria</taxon>
        <taxon>Hyphomicrobiales</taxon>
        <taxon>Xanthobacteraceae</taxon>
        <taxon>Xanthobacter</taxon>
    </lineage>
</organism>
<evidence type="ECO:0000313" key="1">
    <source>
        <dbReference type="EMBL" id="RLP80584.1"/>
    </source>
</evidence>
<proteinExistence type="predicted"/>
<reference evidence="1 2" key="1">
    <citation type="submission" date="2018-10" db="EMBL/GenBank/DDBJ databases">
        <title>Xanthobacter tagetidis genome sequencing and assembly.</title>
        <authorList>
            <person name="Maclea K.S."/>
            <person name="Goen A.E."/>
            <person name="Fatima S.A."/>
        </authorList>
    </citation>
    <scope>NUCLEOTIDE SEQUENCE [LARGE SCALE GENOMIC DNA]</scope>
    <source>
        <strain evidence="1 2">ATCC 700314</strain>
    </source>
</reference>
<evidence type="ECO:0000313" key="2">
    <source>
        <dbReference type="Proteomes" id="UP000269692"/>
    </source>
</evidence>
<keyword evidence="2" id="KW-1185">Reference proteome</keyword>
<dbReference type="RefSeq" id="WP_121622377.1">
    <property type="nucleotide sequence ID" value="NZ_JACIIW010000006.1"/>
</dbReference>